<feature type="transmembrane region" description="Helical" evidence="1">
    <location>
        <begin position="403"/>
        <end position="423"/>
    </location>
</feature>
<feature type="transmembrane region" description="Helical" evidence="1">
    <location>
        <begin position="484"/>
        <end position="503"/>
    </location>
</feature>
<evidence type="ECO:0000256" key="1">
    <source>
        <dbReference type="SAM" id="Phobius"/>
    </source>
</evidence>
<feature type="transmembrane region" description="Helical" evidence="1">
    <location>
        <begin position="270"/>
        <end position="290"/>
    </location>
</feature>
<feature type="transmembrane region" description="Helical" evidence="1">
    <location>
        <begin position="167"/>
        <end position="186"/>
    </location>
</feature>
<accession>A0ABZ2TAI9</accession>
<name>A0ABZ2TAI9_9ENTE</name>
<dbReference type="InterPro" id="IPR056074">
    <property type="entry name" value="DUF7657"/>
</dbReference>
<dbReference type="Proteomes" id="UP000195080">
    <property type="component" value="Chromosome"/>
</dbReference>
<evidence type="ECO:0000259" key="2">
    <source>
        <dbReference type="Pfam" id="PF24672"/>
    </source>
</evidence>
<keyword evidence="5" id="KW-1185">Reference proteome</keyword>
<feature type="transmembrane region" description="Helical" evidence="1">
    <location>
        <begin position="457"/>
        <end position="477"/>
    </location>
</feature>
<keyword evidence="1" id="KW-1133">Transmembrane helix</keyword>
<feature type="domain" description="DUF7657" evidence="3">
    <location>
        <begin position="26"/>
        <end position="421"/>
    </location>
</feature>
<sequence length="649" mass="74372">MESRIINQTNTTQKKLALFIDQIIRARFWIAIAVFIFMLVFKLHGSSLNMWDTYVSDKTGDNSGLIAGKPRAVRSDEWLVQTPFSLSQTQTGLKQHNEVITIDGQDMIVGYNSAAIDVATIAKPFSWGYVLLGKEYGLSWVWGIKLIGMILFSFEIGLILTKRNKYLALLASLWIPFSSAIQWWFVSPVGDLIFFTLGFLVGIYNYFYYHKSKGRRLFFSLLATISISGFVLVLYPALQVPLGYLILILLIGFFFEFYKKVKLDKFDALFIGGAITATCLIIGISIYSSWESLLLVMNTVYPGKRVSVGGDFPRKDILLFLTNWKMPFMDVTYTNSSELSSFYHLFFVFLPMAPIIFFKKIRENLYGFLLFFYCVFSLLWMSFSFPSILAKITLWSYVPSVRVIVSFGFASVLLSLWFIQYLWEKESFKSLLIGSVLFFNLALYFFALYTGNLRLYISKWAIIVILLLAAFLIIALFKKWKVSFCFVLAGIVLITGTPVNPLAQGVAPVYEKKIAHEIQQIEKKDPGQLWAGERLMYGYLPMLGVHTFNGIAFTPNLDSWKILDPDKKNEDVYNRYAHINVEITNNEPTLQLLQSDAIVARLNPQVIKEYGIKYLITYKEIQDLSTSDVRFVQLYGPDKDGAFIYKARY</sequence>
<organism evidence="4 5">
    <name type="scientific">Candidatus Enterococcus lemimoniae</name>
    <dbReference type="NCBI Taxonomy" id="1834167"/>
    <lineage>
        <taxon>Bacteria</taxon>
        <taxon>Bacillati</taxon>
        <taxon>Bacillota</taxon>
        <taxon>Bacilli</taxon>
        <taxon>Lactobacillales</taxon>
        <taxon>Enterococcaceae</taxon>
        <taxon>Enterococcus</taxon>
    </lineage>
</organism>
<keyword evidence="1" id="KW-0472">Membrane</keyword>
<proteinExistence type="predicted"/>
<feature type="transmembrane region" description="Helical" evidence="1">
    <location>
        <begin position="341"/>
        <end position="358"/>
    </location>
</feature>
<reference evidence="5" key="1">
    <citation type="submission" date="2017-05" db="EMBL/GenBank/DDBJ databases">
        <title>The Genome Sequence of EEnterococcus faecalis 9F2_4866.</title>
        <authorList>
            <consortium name="The Broad Institute Genomics Platform"/>
            <consortium name="The Broad Institute Genomic Center for Infectious Diseases"/>
            <person name="Earl A."/>
            <person name="Manson A."/>
            <person name="Schwartman J."/>
            <person name="Gilmore M."/>
            <person name="Abouelleil A."/>
            <person name="Cao P."/>
            <person name="Chapman S."/>
            <person name="Cusick C."/>
            <person name="Shea T."/>
            <person name="Young S."/>
            <person name="Neafsey D."/>
            <person name="Nusbaum C."/>
            <person name="Birren B."/>
        </authorList>
    </citation>
    <scope>NUCLEOTIDE SEQUENCE [LARGE SCALE GENOMIC DNA]</scope>
    <source>
        <strain evidence="5">12C11_DIV0727</strain>
    </source>
</reference>
<feature type="transmembrane region" description="Helical" evidence="1">
    <location>
        <begin position="365"/>
        <end position="383"/>
    </location>
</feature>
<gene>
    <name evidence="4" type="ORF">A5866_003054</name>
</gene>
<feature type="transmembrane region" description="Helical" evidence="1">
    <location>
        <begin position="241"/>
        <end position="258"/>
    </location>
</feature>
<keyword evidence="1" id="KW-0812">Transmembrane</keyword>
<dbReference type="Pfam" id="PF24677">
    <property type="entry name" value="DUF7657"/>
    <property type="match status" value="1"/>
</dbReference>
<dbReference type="InterPro" id="IPR056071">
    <property type="entry name" value="DUF7654"/>
</dbReference>
<feature type="transmembrane region" description="Helical" evidence="1">
    <location>
        <begin position="430"/>
        <end position="451"/>
    </location>
</feature>
<evidence type="ECO:0000313" key="5">
    <source>
        <dbReference type="Proteomes" id="UP000195080"/>
    </source>
</evidence>
<dbReference type="EMBL" id="CP147248">
    <property type="protein sequence ID" value="WYJ87928.1"/>
    <property type="molecule type" value="Genomic_DNA"/>
</dbReference>
<dbReference type="Pfam" id="PF24672">
    <property type="entry name" value="DUF7654"/>
    <property type="match status" value="1"/>
</dbReference>
<protein>
    <recommendedName>
        <fullName evidence="6">Glycosyltransferase RgtA/B/C/D-like domain-containing protein</fullName>
    </recommendedName>
</protein>
<feature type="transmembrane region" description="Helical" evidence="1">
    <location>
        <begin position="216"/>
        <end position="235"/>
    </location>
</feature>
<feature type="transmembrane region" description="Helical" evidence="1">
    <location>
        <begin position="140"/>
        <end position="160"/>
    </location>
</feature>
<evidence type="ECO:0000259" key="3">
    <source>
        <dbReference type="Pfam" id="PF24677"/>
    </source>
</evidence>
<feature type="domain" description="DUF7654" evidence="2">
    <location>
        <begin position="508"/>
        <end position="647"/>
    </location>
</feature>
<feature type="transmembrane region" description="Helical" evidence="1">
    <location>
        <begin position="192"/>
        <end position="209"/>
    </location>
</feature>
<evidence type="ECO:0008006" key="6">
    <source>
        <dbReference type="Google" id="ProtNLM"/>
    </source>
</evidence>
<reference evidence="4 5" key="2">
    <citation type="submission" date="2024-03" db="EMBL/GenBank/DDBJ databases">
        <title>The Genome Sequence of Enterococcus sp. DIV0727d.</title>
        <authorList>
            <consortium name="The Broad Institute Genomics Platform"/>
            <consortium name="The Broad Institute Microbial Omics Core"/>
            <consortium name="The Broad Institute Genomic Center for Infectious Diseases"/>
            <person name="Earl A."/>
            <person name="Manson A."/>
            <person name="Gilmore M."/>
            <person name="Schwartman J."/>
            <person name="Shea T."/>
            <person name="Abouelleil A."/>
            <person name="Cao P."/>
            <person name="Chapman S."/>
            <person name="Cusick C."/>
            <person name="Young S."/>
            <person name="Neafsey D."/>
            <person name="Nusbaum C."/>
            <person name="Birren B."/>
        </authorList>
    </citation>
    <scope>NUCLEOTIDE SEQUENCE [LARGE SCALE GENOMIC DNA]</scope>
    <source>
        <strain evidence="4 5">12C11_DIV0727</strain>
    </source>
</reference>
<evidence type="ECO:0000313" key="4">
    <source>
        <dbReference type="EMBL" id="WYJ87928.1"/>
    </source>
</evidence>
<feature type="transmembrane region" description="Helical" evidence="1">
    <location>
        <begin position="24"/>
        <end position="41"/>
    </location>
</feature>